<dbReference type="AlphaFoldDB" id="A0A7K0DAG8"/>
<dbReference type="InterPro" id="IPR043472">
    <property type="entry name" value="Macro_dom-like"/>
</dbReference>
<comment type="caution">
    <text evidence="2">The sequence shown here is derived from an EMBL/GenBank/DDBJ whole genome shotgun (WGS) entry which is preliminary data.</text>
</comment>
<evidence type="ECO:0000313" key="3">
    <source>
        <dbReference type="Proteomes" id="UP000438448"/>
    </source>
</evidence>
<dbReference type="PROSITE" id="PS51154">
    <property type="entry name" value="MACRO"/>
    <property type="match status" value="1"/>
</dbReference>
<dbReference type="PANTHER" id="PTHR11106">
    <property type="entry name" value="GANGLIOSIDE INDUCED DIFFERENTIATION ASSOCIATED PROTEIN 2-RELATED"/>
    <property type="match status" value="1"/>
</dbReference>
<evidence type="ECO:0000259" key="1">
    <source>
        <dbReference type="PROSITE" id="PS51154"/>
    </source>
</evidence>
<dbReference type="Proteomes" id="UP000438448">
    <property type="component" value="Unassembled WGS sequence"/>
</dbReference>
<dbReference type="InterPro" id="IPR002589">
    <property type="entry name" value="Macro_dom"/>
</dbReference>
<gene>
    <name evidence="2" type="primary">ymdB</name>
    <name evidence="2" type="ORF">NRB20_49970</name>
</gene>
<keyword evidence="2" id="KW-0378">Hydrolase</keyword>
<evidence type="ECO:0000313" key="2">
    <source>
        <dbReference type="EMBL" id="MQY21884.1"/>
    </source>
</evidence>
<protein>
    <submittedName>
        <fullName evidence="2">O-acetyl-ADP-ribose deacetylase</fullName>
        <ecNumber evidence="2">3.5.1.-</ecNumber>
    </submittedName>
</protein>
<sequence>MLSASATRKPTLGHSLLNPSDFSNEIAQAVSMNPETINSIQATPVPYATVRFAPAPLLPDARRSTMAGMVELVLVHGDITEQAVDAVVNAANSSLLGGGGVDGAIHRKGGPAILAECRKLRASHYGKGLRTGAAVATTAGNLPARWVIHTVGPVWSARDDRSELLASCYRESLAVADELGAQTVAFPAISTGIFGWPMDDGARIAIETVRSAGTSVQRVSFVLFSHDGYAIFEKALV</sequence>
<dbReference type="EMBL" id="WEGK01000011">
    <property type="protein sequence ID" value="MQY21884.1"/>
    <property type="molecule type" value="Genomic_DNA"/>
</dbReference>
<dbReference type="SUPFAM" id="SSF52949">
    <property type="entry name" value="Macro domain-like"/>
    <property type="match status" value="1"/>
</dbReference>
<organism evidence="2 3">
    <name type="scientific">Nocardia macrotermitis</name>
    <dbReference type="NCBI Taxonomy" id="2585198"/>
    <lineage>
        <taxon>Bacteria</taxon>
        <taxon>Bacillati</taxon>
        <taxon>Actinomycetota</taxon>
        <taxon>Actinomycetes</taxon>
        <taxon>Mycobacteriales</taxon>
        <taxon>Nocardiaceae</taxon>
        <taxon>Nocardia</taxon>
    </lineage>
</organism>
<proteinExistence type="predicted"/>
<reference evidence="2 3" key="1">
    <citation type="submission" date="2019-10" db="EMBL/GenBank/DDBJ databases">
        <title>Nocardia macrotermitis sp. nov. and Nocardia aurantia sp. nov., isolated from the gut of fungus growing-termite Macrotermes natalensis.</title>
        <authorList>
            <person name="Benndorf R."/>
            <person name="Schwitalla J."/>
            <person name="Martin K."/>
            <person name="De Beer W."/>
            <person name="Kaster A.-K."/>
            <person name="Vollmers J."/>
            <person name="Poulsen M."/>
            <person name="Beemelmanns C."/>
        </authorList>
    </citation>
    <scope>NUCLEOTIDE SEQUENCE [LARGE SCALE GENOMIC DNA]</scope>
    <source>
        <strain evidence="2 3">RB20</strain>
    </source>
</reference>
<dbReference type="NCBIfam" id="NF001664">
    <property type="entry name" value="PRK00431.1-6"/>
    <property type="match status" value="1"/>
</dbReference>
<feature type="domain" description="Macro" evidence="1">
    <location>
        <begin position="59"/>
        <end position="237"/>
    </location>
</feature>
<name>A0A7K0DAG8_9NOCA</name>
<dbReference type="Gene3D" id="3.40.220.10">
    <property type="entry name" value="Leucine Aminopeptidase, subunit E, domain 1"/>
    <property type="match status" value="1"/>
</dbReference>
<dbReference type="EC" id="3.5.1.-" evidence="2"/>
<accession>A0A7K0DAG8</accession>
<dbReference type="PANTHER" id="PTHR11106:SF27">
    <property type="entry name" value="MACRO DOMAIN-CONTAINING PROTEIN"/>
    <property type="match status" value="1"/>
</dbReference>
<dbReference type="SMART" id="SM00506">
    <property type="entry name" value="A1pp"/>
    <property type="match status" value="1"/>
</dbReference>
<dbReference type="GO" id="GO:0016787">
    <property type="term" value="F:hydrolase activity"/>
    <property type="evidence" value="ECO:0007669"/>
    <property type="project" value="UniProtKB-KW"/>
</dbReference>
<keyword evidence="3" id="KW-1185">Reference proteome</keyword>
<dbReference type="CDD" id="cd02908">
    <property type="entry name" value="Macro_OAADPr_deacetylase"/>
    <property type="match status" value="1"/>
</dbReference>
<dbReference type="Pfam" id="PF01661">
    <property type="entry name" value="Macro"/>
    <property type="match status" value="1"/>
</dbReference>